<dbReference type="GeneID" id="37006016"/>
<accession>A0A2V1AU87</accession>
<sequence>MDEHRLETFYVFEHFKAAEFSLSKVAVSAFKALSKHPLTYNSHSTRVCPYEESVLAITKFEVKFEDDPESLEVLSDKVSVNSINSTESVDSAESVELVDHPEKLECGIFLPKQLTCYSGTTKPSDLPLGCISASVDGKQYEFEHASSSLSETLYTAKDMERKGECRGFGKDTAGYVRLKATFEGPNWIKHSSGCHIVYPGLEVSECVRIQLFSKVLSDRPSLAITCVSTELLELSSTPVPSSEAKKTLNVVKLSRQTCFVECGNSAYFNVPVKLLKGCIPQVGPSFYSSSKTQTYAIKVSVELKDLHDGSELFLERLVDVDVAQADYHALKRLFVAKNPASYIKKVPRQRRMFMEVFDRSSFDLKIGSMAFHISDRCKGVIEMQQTSLVHGKDHVVAVTFITCINGNIDEVFPSKAFYALHKDKIYRDSRCYMKQQQLKVSKEGISYKWISPVISYNEGTISADIPRSLWSLLRCEEPPIITKDLINYWGNYSSMRVEFLYLSSLKLPSGEEGLLVTEEMSLDDLIKLRMVWPYKVKESEAARSISFKVDSEDQTWYAYDSYRNSTSILKESDCGNFWYRDVIFEEELPKVVSNMKACFSSNFVGKSSSLDLNLERDKYSSDISLQLVLAGKGIDLTGENVVPPEDADVSEKECDYRKLVGTETINGFQDEDSGVIKQKLDEFSIEKHCVG</sequence>
<keyword evidence="2" id="KW-1185">Reference proteome</keyword>
<dbReference type="RefSeq" id="XP_025342637.1">
    <property type="nucleotide sequence ID" value="XM_025484422.1"/>
</dbReference>
<dbReference type="VEuPathDB" id="FungiDB:CXQ85_000684"/>
<evidence type="ECO:0000313" key="1">
    <source>
        <dbReference type="EMBL" id="PVH21697.1"/>
    </source>
</evidence>
<dbReference type="AlphaFoldDB" id="A0A2V1AU87"/>
<proteinExistence type="predicted"/>
<dbReference type="Proteomes" id="UP000244309">
    <property type="component" value="Unassembled WGS sequence"/>
</dbReference>
<reference evidence="1 2" key="1">
    <citation type="submission" date="2017-12" db="EMBL/GenBank/DDBJ databases">
        <title>Genome Sequence of a Multidrug-Resistant Candida haemulonii Isolate from a Patient with Chronic Leg Ulcers in Israel.</title>
        <authorList>
            <person name="Chow N.A."/>
            <person name="Gade L."/>
            <person name="Batra D."/>
            <person name="Rowe L.A."/>
            <person name="Ben-Ami R."/>
            <person name="Loparev V.N."/>
            <person name="Litvintseva A.P."/>
        </authorList>
    </citation>
    <scope>NUCLEOTIDE SEQUENCE [LARGE SCALE GENOMIC DNA]</scope>
    <source>
        <strain evidence="1 2">B11899</strain>
    </source>
</reference>
<name>A0A2V1AU87_9ASCO</name>
<organism evidence="1 2">
    <name type="scientific">Candidozyma haemuli</name>
    <dbReference type="NCBI Taxonomy" id="45357"/>
    <lineage>
        <taxon>Eukaryota</taxon>
        <taxon>Fungi</taxon>
        <taxon>Dikarya</taxon>
        <taxon>Ascomycota</taxon>
        <taxon>Saccharomycotina</taxon>
        <taxon>Pichiomycetes</taxon>
        <taxon>Metschnikowiaceae</taxon>
        <taxon>Candidozyma</taxon>
    </lineage>
</organism>
<comment type="caution">
    <text evidence="1">The sequence shown here is derived from an EMBL/GenBank/DDBJ whole genome shotgun (WGS) entry which is preliminary data.</text>
</comment>
<evidence type="ECO:0000313" key="2">
    <source>
        <dbReference type="Proteomes" id="UP000244309"/>
    </source>
</evidence>
<dbReference type="EMBL" id="PKFO01000005">
    <property type="protein sequence ID" value="PVH21697.1"/>
    <property type="molecule type" value="Genomic_DNA"/>
</dbReference>
<protein>
    <submittedName>
        <fullName evidence="1">Uncharacterized protein</fullName>
    </submittedName>
</protein>
<gene>
    <name evidence="1" type="ORF">CXQ85_000684</name>
</gene>